<evidence type="ECO:0000256" key="1">
    <source>
        <dbReference type="SAM" id="Phobius"/>
    </source>
</evidence>
<dbReference type="Proteomes" id="UP000179118">
    <property type="component" value="Unassembled WGS sequence"/>
</dbReference>
<sequence>MRNIIKNIFYWTKEIIYFFAIVILLNFVGLFYRPKTGSFSEDKLNVVLVHGIMTKNIIFVFLRKKLRSLGYNVVMFEYGFGFDDITKNAKKLEDFLFQNKKREIILVGHSLGGVVILEAKRLSREVLELPAITMCSPVRGAPLFWVFFWSKTGRQFNPQGEFIKRIREFSPNYKNTVFVKSAFDGVVLDRYSCFSENRCVTLDIKGHSALPFEVSINDMKKIIDLALKK</sequence>
<protein>
    <recommendedName>
        <fullName evidence="2">AB hydrolase-1 domain-containing protein</fullName>
    </recommendedName>
</protein>
<comment type="caution">
    <text evidence="3">The sequence shown here is derived from an EMBL/GenBank/DDBJ whole genome shotgun (WGS) entry which is preliminary data.</text>
</comment>
<evidence type="ECO:0000313" key="4">
    <source>
        <dbReference type="Proteomes" id="UP000179118"/>
    </source>
</evidence>
<reference evidence="3 4" key="1">
    <citation type="journal article" date="2016" name="Nat. Commun.">
        <title>Thousands of microbial genomes shed light on interconnected biogeochemical processes in an aquifer system.</title>
        <authorList>
            <person name="Anantharaman K."/>
            <person name="Brown C.T."/>
            <person name="Hug L.A."/>
            <person name="Sharon I."/>
            <person name="Castelle C.J."/>
            <person name="Probst A.J."/>
            <person name="Thomas B.C."/>
            <person name="Singh A."/>
            <person name="Wilkins M.J."/>
            <person name="Karaoz U."/>
            <person name="Brodie E.L."/>
            <person name="Williams K.H."/>
            <person name="Hubbard S.S."/>
            <person name="Banfield J.F."/>
        </authorList>
    </citation>
    <scope>NUCLEOTIDE SEQUENCE [LARGE SCALE GENOMIC DNA]</scope>
</reference>
<keyword evidence="1" id="KW-0812">Transmembrane</keyword>
<dbReference type="PANTHER" id="PTHR37946:SF1">
    <property type="entry name" value="SLL1969 PROTEIN"/>
    <property type="match status" value="1"/>
</dbReference>
<dbReference type="AlphaFoldDB" id="A0A1G2S8S2"/>
<dbReference type="SUPFAM" id="SSF53474">
    <property type="entry name" value="alpha/beta-Hydrolases"/>
    <property type="match status" value="1"/>
</dbReference>
<name>A0A1G2S8S2_9BACT</name>
<dbReference type="Pfam" id="PF12697">
    <property type="entry name" value="Abhydrolase_6"/>
    <property type="match status" value="1"/>
</dbReference>
<keyword evidence="1" id="KW-1133">Transmembrane helix</keyword>
<dbReference type="Gene3D" id="3.40.50.1820">
    <property type="entry name" value="alpha/beta hydrolase"/>
    <property type="match status" value="1"/>
</dbReference>
<gene>
    <name evidence="3" type="ORF">A3D51_03295</name>
</gene>
<dbReference type="InterPro" id="IPR029058">
    <property type="entry name" value="AB_hydrolase_fold"/>
</dbReference>
<organism evidence="3 4">
    <name type="scientific">Candidatus Yonathbacteria bacterium RIFCSPHIGHO2_02_FULL_44_14</name>
    <dbReference type="NCBI Taxonomy" id="1802724"/>
    <lineage>
        <taxon>Bacteria</taxon>
        <taxon>Candidatus Yonathiibacteriota</taxon>
    </lineage>
</organism>
<accession>A0A1G2S8S2</accession>
<keyword evidence="1" id="KW-0472">Membrane</keyword>
<dbReference type="InterPro" id="IPR000073">
    <property type="entry name" value="AB_hydrolase_1"/>
</dbReference>
<dbReference type="EMBL" id="MHUT01000008">
    <property type="protein sequence ID" value="OHA81407.1"/>
    <property type="molecule type" value="Genomic_DNA"/>
</dbReference>
<dbReference type="PANTHER" id="PTHR37946">
    <property type="entry name" value="SLL1969 PROTEIN"/>
    <property type="match status" value="1"/>
</dbReference>
<evidence type="ECO:0000259" key="2">
    <source>
        <dbReference type="Pfam" id="PF12697"/>
    </source>
</evidence>
<feature type="transmembrane region" description="Helical" evidence="1">
    <location>
        <begin position="44"/>
        <end position="62"/>
    </location>
</feature>
<feature type="transmembrane region" description="Helical" evidence="1">
    <location>
        <begin position="15"/>
        <end position="32"/>
    </location>
</feature>
<evidence type="ECO:0000313" key="3">
    <source>
        <dbReference type="EMBL" id="OHA81407.1"/>
    </source>
</evidence>
<feature type="domain" description="AB hydrolase-1" evidence="2">
    <location>
        <begin position="46"/>
        <end position="156"/>
    </location>
</feature>
<proteinExistence type="predicted"/>